<dbReference type="SUPFAM" id="SSF49879">
    <property type="entry name" value="SMAD/FHA domain"/>
    <property type="match status" value="1"/>
</dbReference>
<evidence type="ECO:0000313" key="2">
    <source>
        <dbReference type="EMBL" id="GLD57433.1"/>
    </source>
</evidence>
<proteinExistence type="predicted"/>
<gene>
    <name evidence="2" type="ORF">AKAME5_000965700</name>
</gene>
<dbReference type="InterPro" id="IPR019471">
    <property type="entry name" value="Interferon_reg_factor-3"/>
</dbReference>
<reference evidence="2" key="1">
    <citation type="submission" date="2022-08" db="EMBL/GenBank/DDBJ databases">
        <title>Genome sequencing of akame (Lates japonicus).</title>
        <authorList>
            <person name="Hashiguchi Y."/>
            <person name="Takahashi H."/>
        </authorList>
    </citation>
    <scope>NUCLEOTIDE SEQUENCE</scope>
    <source>
        <strain evidence="2">Kochi</strain>
    </source>
</reference>
<evidence type="ECO:0000313" key="3">
    <source>
        <dbReference type="Proteomes" id="UP001279410"/>
    </source>
</evidence>
<dbReference type="GO" id="GO:0005634">
    <property type="term" value="C:nucleus"/>
    <property type="evidence" value="ECO:0007669"/>
    <property type="project" value="TreeGrafter"/>
</dbReference>
<feature type="domain" description="Interferon regulatory factor-3" evidence="1">
    <location>
        <begin position="4"/>
        <end position="157"/>
    </location>
</feature>
<keyword evidence="3" id="KW-1185">Reference proteome</keyword>
<dbReference type="Gene3D" id="2.60.200.10">
    <property type="match status" value="1"/>
</dbReference>
<dbReference type="Proteomes" id="UP001279410">
    <property type="component" value="Unassembled WGS sequence"/>
</dbReference>
<comment type="caution">
    <text evidence="2">The sequence shown here is derived from an EMBL/GenBank/DDBJ whole genome shotgun (WGS) entry which is preliminary data.</text>
</comment>
<dbReference type="GO" id="GO:0000981">
    <property type="term" value="F:DNA-binding transcription factor activity, RNA polymerase II-specific"/>
    <property type="evidence" value="ECO:0007669"/>
    <property type="project" value="TreeGrafter"/>
</dbReference>
<organism evidence="2 3">
    <name type="scientific">Lates japonicus</name>
    <name type="common">Japanese lates</name>
    <dbReference type="NCBI Taxonomy" id="270547"/>
    <lineage>
        <taxon>Eukaryota</taxon>
        <taxon>Metazoa</taxon>
        <taxon>Chordata</taxon>
        <taxon>Craniata</taxon>
        <taxon>Vertebrata</taxon>
        <taxon>Euteleostomi</taxon>
        <taxon>Actinopterygii</taxon>
        <taxon>Neopterygii</taxon>
        <taxon>Teleostei</taxon>
        <taxon>Neoteleostei</taxon>
        <taxon>Acanthomorphata</taxon>
        <taxon>Carangaria</taxon>
        <taxon>Carangaria incertae sedis</taxon>
        <taxon>Centropomidae</taxon>
        <taxon>Lates</taxon>
    </lineage>
</organism>
<protein>
    <submittedName>
        <fullName evidence="2">Interferon regulatory factor 3-like isoform X1</fullName>
    </submittedName>
</protein>
<name>A0AAD3MMB8_LATJO</name>
<dbReference type="SMART" id="SM01243">
    <property type="entry name" value="IRF-3"/>
    <property type="match status" value="1"/>
</dbReference>
<dbReference type="GO" id="GO:0002376">
    <property type="term" value="P:immune system process"/>
    <property type="evidence" value="ECO:0007669"/>
    <property type="project" value="TreeGrafter"/>
</dbReference>
<dbReference type="Pfam" id="PF10401">
    <property type="entry name" value="IRF-3"/>
    <property type="match status" value="1"/>
</dbReference>
<dbReference type="EMBL" id="BRZM01000030">
    <property type="protein sequence ID" value="GLD57433.1"/>
    <property type="molecule type" value="Genomic_DNA"/>
</dbReference>
<dbReference type="AlphaFoldDB" id="A0AAD3MMB8"/>
<sequence length="180" mass="20098">MGICLPLALAGRDSSDNDSGLTLVFLPSPGAMLDQIQARLTQRILDKLGNGVDIGVSGHVVYGHRRGEIKAFWSFSKFDRSGQPQEISKLEPQPLYMFRDFVRGILDFIDGRDCPPCSLFFCLGEKWPDPDNRPWERKLITVEVVLTSMELLKNMAVVGGASSLQSVELQMSLEEMMEMC</sequence>
<dbReference type="PANTHER" id="PTHR11949:SF1">
    <property type="entry name" value="INTERFERON REGULATORY FACTOR 3"/>
    <property type="match status" value="1"/>
</dbReference>
<dbReference type="InterPro" id="IPR017855">
    <property type="entry name" value="SMAD-like_dom_sf"/>
</dbReference>
<evidence type="ECO:0000259" key="1">
    <source>
        <dbReference type="SMART" id="SM01243"/>
    </source>
</evidence>
<dbReference type="PANTHER" id="PTHR11949">
    <property type="entry name" value="INTERFERON REGULATORY FACTOR"/>
    <property type="match status" value="1"/>
</dbReference>
<dbReference type="GO" id="GO:0000978">
    <property type="term" value="F:RNA polymerase II cis-regulatory region sequence-specific DNA binding"/>
    <property type="evidence" value="ECO:0007669"/>
    <property type="project" value="TreeGrafter"/>
</dbReference>
<dbReference type="InterPro" id="IPR008984">
    <property type="entry name" value="SMAD_FHA_dom_sf"/>
</dbReference>
<accession>A0AAD3MMB8</accession>